<evidence type="ECO:0000256" key="1">
    <source>
        <dbReference type="SAM" id="MobiDB-lite"/>
    </source>
</evidence>
<feature type="region of interest" description="Disordered" evidence="1">
    <location>
        <begin position="46"/>
        <end position="76"/>
    </location>
</feature>
<name>R4T615_9CAUD</name>
<dbReference type="RefSeq" id="YP_008059504.1">
    <property type="nucleotide sequence ID" value="NC_021329.1"/>
</dbReference>
<organism evidence="2 3">
    <name type="scientific">Halorubrum tailed virus 4</name>
    <dbReference type="NCBI Taxonomy" id="1273752"/>
    <lineage>
        <taxon>Viruses</taxon>
        <taxon>Duplodnaviria</taxon>
        <taxon>Heunggongvirae</taxon>
        <taxon>Uroviricota</taxon>
        <taxon>Caudoviricetes</taxon>
        <taxon>Kirjokansivirales</taxon>
        <taxon>Haloferuviridae</taxon>
        <taxon>Saldibavirus</taxon>
        <taxon>Saldibavirus natrii</taxon>
        <taxon>Saldibavirus HRTV4</taxon>
    </lineage>
</organism>
<protein>
    <submittedName>
        <fullName evidence="2">Uncharacterized protein</fullName>
    </submittedName>
</protein>
<evidence type="ECO:0000313" key="3">
    <source>
        <dbReference type="Proteomes" id="UP000202022"/>
    </source>
</evidence>
<sequence>MSDTVAACPECDAGSVQVNSPGGHHAERNADRYRCSVCQATFDEYEERERRTEASATRSGLAKQLDDADKPPIKYE</sequence>
<dbReference type="KEGG" id="vg:16194371"/>
<reference evidence="2 3" key="1">
    <citation type="submission" date="2012-12" db="EMBL/GenBank/DDBJ databases">
        <authorList>
            <person name="Sencilo A."/>
            <person name="Jacobs-Sera D."/>
            <person name="Russell D.A."/>
            <person name="Ko C."/>
            <person name="Atanasova N."/>
            <person name="Osterlund E."/>
            <person name="Oksanen H.M."/>
            <person name="Bamford D.H."/>
            <person name="Hatfull G.F."/>
            <person name="Roine E."/>
            <person name="Hendrix R.W."/>
        </authorList>
    </citation>
    <scope>NUCLEOTIDE SEQUENCE [LARGE SCALE GENOMIC DNA]</scope>
</reference>
<evidence type="ECO:0000313" key="2">
    <source>
        <dbReference type="EMBL" id="AGM11109.1"/>
    </source>
</evidence>
<feature type="compositionally biased region" description="Basic and acidic residues" evidence="1">
    <location>
        <begin position="64"/>
        <end position="76"/>
    </location>
</feature>
<dbReference type="GeneID" id="16194371"/>
<dbReference type="EMBL" id="KC292023">
    <property type="protein sequence ID" value="AGM11109.1"/>
    <property type="molecule type" value="Genomic_DNA"/>
</dbReference>
<dbReference type="Proteomes" id="UP000202022">
    <property type="component" value="Segment"/>
</dbReference>
<keyword evidence="3" id="KW-1185">Reference proteome</keyword>
<feature type="region of interest" description="Disordered" evidence="1">
    <location>
        <begin position="1"/>
        <end position="27"/>
    </location>
</feature>
<proteinExistence type="predicted"/>
<gene>
    <name evidence="2" type="primary">15</name>
    <name evidence="2" type="ORF">HRTV4_15</name>
</gene>
<accession>R4T615</accession>